<dbReference type="OrthoDB" id="10263206at2759"/>
<accession>Q22AB0</accession>
<dbReference type="GeneID" id="7841156"/>
<dbReference type="KEGG" id="tet:TTHERM_01248980"/>
<dbReference type="Gene3D" id="1.10.8.270">
    <property type="entry name" value="putative rabgap domain of human tbc1 domain family member 14 like domains"/>
    <property type="match status" value="1"/>
</dbReference>
<dbReference type="InParanoid" id="Q22AB0"/>
<evidence type="ECO:0000313" key="4">
    <source>
        <dbReference type="Proteomes" id="UP000009168"/>
    </source>
</evidence>
<dbReference type="InterPro" id="IPR000195">
    <property type="entry name" value="Rab-GAP-TBC_dom"/>
</dbReference>
<dbReference type="RefSeq" id="XP_001029902.2">
    <property type="nucleotide sequence ID" value="XM_001029902.3"/>
</dbReference>
<gene>
    <name evidence="3" type="ORF">TTHERM_01248980</name>
</gene>
<dbReference type="GO" id="GO:0006886">
    <property type="term" value="P:intracellular protein transport"/>
    <property type="evidence" value="ECO:0007669"/>
    <property type="project" value="TreeGrafter"/>
</dbReference>
<dbReference type="PANTHER" id="PTHR22957">
    <property type="entry name" value="TBC1 DOMAIN FAMILY MEMBER GTPASE-ACTIVATING PROTEIN"/>
    <property type="match status" value="1"/>
</dbReference>
<dbReference type="SMART" id="SM00164">
    <property type="entry name" value="TBC"/>
    <property type="match status" value="1"/>
</dbReference>
<dbReference type="InterPro" id="IPR035969">
    <property type="entry name" value="Rab-GAP_TBC_sf"/>
</dbReference>
<evidence type="ECO:0000256" key="1">
    <source>
        <dbReference type="SAM" id="MobiDB-lite"/>
    </source>
</evidence>
<feature type="domain" description="Rab-GAP TBC" evidence="2">
    <location>
        <begin position="138"/>
        <end position="403"/>
    </location>
</feature>
<organism evidence="3 4">
    <name type="scientific">Tetrahymena thermophila (strain SB210)</name>
    <dbReference type="NCBI Taxonomy" id="312017"/>
    <lineage>
        <taxon>Eukaryota</taxon>
        <taxon>Sar</taxon>
        <taxon>Alveolata</taxon>
        <taxon>Ciliophora</taxon>
        <taxon>Intramacronucleata</taxon>
        <taxon>Oligohymenophorea</taxon>
        <taxon>Hymenostomatida</taxon>
        <taxon>Tetrahymenina</taxon>
        <taxon>Tetrahymenidae</taxon>
        <taxon>Tetrahymena</taxon>
    </lineage>
</organism>
<dbReference type="EMBL" id="GG662515">
    <property type="protein sequence ID" value="EAR82239.2"/>
    <property type="molecule type" value="Genomic_DNA"/>
</dbReference>
<dbReference type="Pfam" id="PF00566">
    <property type="entry name" value="RabGAP-TBC"/>
    <property type="match status" value="1"/>
</dbReference>
<keyword evidence="4" id="KW-1185">Reference proteome</keyword>
<feature type="compositionally biased region" description="Basic and acidic residues" evidence="1">
    <location>
        <begin position="61"/>
        <end position="70"/>
    </location>
</feature>
<dbReference type="HOGENOM" id="CLU_018687_0_1_1"/>
<proteinExistence type="predicted"/>
<feature type="compositionally biased region" description="Acidic residues" evidence="1">
    <location>
        <begin position="71"/>
        <end position="83"/>
    </location>
</feature>
<dbReference type="FunCoup" id="Q22AB0">
    <property type="interactions" value="97"/>
</dbReference>
<dbReference type="PROSITE" id="PS50086">
    <property type="entry name" value="TBC_RABGAP"/>
    <property type="match status" value="1"/>
</dbReference>
<protein>
    <submittedName>
        <fullName evidence="3">Rab-GTPase-TBC domain protein</fullName>
    </submittedName>
</protein>
<reference evidence="4" key="1">
    <citation type="journal article" date="2006" name="PLoS Biol.">
        <title>Macronuclear genome sequence of the ciliate Tetrahymena thermophila, a model eukaryote.</title>
        <authorList>
            <person name="Eisen J.A."/>
            <person name="Coyne R.S."/>
            <person name="Wu M."/>
            <person name="Wu D."/>
            <person name="Thiagarajan M."/>
            <person name="Wortman J.R."/>
            <person name="Badger J.H."/>
            <person name="Ren Q."/>
            <person name="Amedeo P."/>
            <person name="Jones K.M."/>
            <person name="Tallon L.J."/>
            <person name="Delcher A.L."/>
            <person name="Salzberg S.L."/>
            <person name="Silva J.C."/>
            <person name="Haas B.J."/>
            <person name="Majoros W.H."/>
            <person name="Farzad M."/>
            <person name="Carlton J.M."/>
            <person name="Smith R.K. Jr."/>
            <person name="Garg J."/>
            <person name="Pearlman R.E."/>
            <person name="Karrer K.M."/>
            <person name="Sun L."/>
            <person name="Manning G."/>
            <person name="Elde N.C."/>
            <person name="Turkewitz A.P."/>
            <person name="Asai D.J."/>
            <person name="Wilkes D.E."/>
            <person name="Wang Y."/>
            <person name="Cai H."/>
            <person name="Collins K."/>
            <person name="Stewart B.A."/>
            <person name="Lee S.R."/>
            <person name="Wilamowska K."/>
            <person name="Weinberg Z."/>
            <person name="Ruzzo W.L."/>
            <person name="Wloga D."/>
            <person name="Gaertig J."/>
            <person name="Frankel J."/>
            <person name="Tsao C.-C."/>
            <person name="Gorovsky M.A."/>
            <person name="Keeling P.J."/>
            <person name="Waller R.F."/>
            <person name="Patron N.J."/>
            <person name="Cherry J.M."/>
            <person name="Stover N.A."/>
            <person name="Krieger C.J."/>
            <person name="del Toro C."/>
            <person name="Ryder H.F."/>
            <person name="Williamson S.C."/>
            <person name="Barbeau R.A."/>
            <person name="Hamilton E.P."/>
            <person name="Orias E."/>
        </authorList>
    </citation>
    <scope>NUCLEOTIDE SEQUENCE [LARGE SCALE GENOMIC DNA]</scope>
    <source>
        <strain evidence="4">SB210</strain>
    </source>
</reference>
<dbReference type="PANTHER" id="PTHR22957:SF27">
    <property type="entry name" value="TBC1 DOMAIN FAMILY MEMBER 13"/>
    <property type="match status" value="1"/>
</dbReference>
<dbReference type="SUPFAM" id="SSF47923">
    <property type="entry name" value="Ypt/Rab-GAP domain of gyp1p"/>
    <property type="match status" value="2"/>
</dbReference>
<dbReference type="eggNOG" id="KOG4567">
    <property type="taxonomic scope" value="Eukaryota"/>
</dbReference>
<dbReference type="Gene3D" id="1.10.10.750">
    <property type="entry name" value="Ypt/Rab-GAP domain of gyp1p, domain 1"/>
    <property type="match status" value="1"/>
</dbReference>
<dbReference type="Gene3D" id="1.10.472.80">
    <property type="entry name" value="Ypt/Rab-GAP domain of gyp1p, domain 3"/>
    <property type="match status" value="1"/>
</dbReference>
<feature type="region of interest" description="Disordered" evidence="1">
    <location>
        <begin position="43"/>
        <end position="83"/>
    </location>
</feature>
<dbReference type="STRING" id="312017.Q22AB0"/>
<dbReference type="GO" id="GO:0005096">
    <property type="term" value="F:GTPase activator activity"/>
    <property type="evidence" value="ECO:0007669"/>
    <property type="project" value="TreeGrafter"/>
</dbReference>
<dbReference type="AlphaFoldDB" id="Q22AB0"/>
<evidence type="ECO:0000259" key="2">
    <source>
        <dbReference type="PROSITE" id="PS50086"/>
    </source>
</evidence>
<dbReference type="Proteomes" id="UP000009168">
    <property type="component" value="Unassembled WGS sequence"/>
</dbReference>
<sequence length="463" mass="55579">MKAIRKLGNKIKDTVKDMKEKVLGQEDKNQFEEQKIQELDDLKKDKKKISNDKQSNQQLQKVKDAQKLVEQEEQNEEEDSQGEQDLLDFFPIEHIYKFDTSKLPNRVKEKIENFKTILQKNQINMSKLRKQCFNGIPEDCPGLRSIVWKVVLEYLPKHKGKWQQTMDENKETYNMLVNKFIYGVQSPSQEVWDQQEKDETDYFLSRTKDLELQHPEWKDFFKDRDQWVEIEKDTTRTRSEMHFFVTETGKKFDNPYKPPNQQVAEKHFDVLGRILFVYAKLNPGIKYVQGMNEILSIFYHIFNHDPAYQEYVESDCFFCFTIVMAEVKDCFIKSLDDSDSGIKARINNLNLLLKDIDPELWENLEQLRLNPHFYSLRWLMLIFTQEFEIFDVMRLWDSYLSHTHRQDFMDYICISILQIQRHHITDDFTEAMENLQRIQRLDIVQIVINADSLFNKYGPHKYK</sequence>
<name>Q22AB0_TETTS</name>
<evidence type="ECO:0000313" key="3">
    <source>
        <dbReference type="EMBL" id="EAR82239.2"/>
    </source>
</evidence>
<dbReference type="OMA" id="NKESMRN"/>